<keyword evidence="4" id="KW-1185">Reference proteome</keyword>
<gene>
    <name evidence="3" type="ORF">GCM10008905_29530</name>
</gene>
<protein>
    <submittedName>
        <fullName evidence="3">PhzF family phenazine biosynthesis protein</fullName>
    </submittedName>
</protein>
<dbReference type="NCBIfam" id="TIGR00654">
    <property type="entry name" value="PhzF_family"/>
    <property type="match status" value="1"/>
</dbReference>
<keyword evidence="2" id="KW-0413">Isomerase</keyword>
<evidence type="ECO:0000313" key="3">
    <source>
        <dbReference type="EMBL" id="GAA0729501.1"/>
    </source>
</evidence>
<dbReference type="Pfam" id="PF02567">
    <property type="entry name" value="PhzC-PhzF"/>
    <property type="match status" value="1"/>
</dbReference>
<dbReference type="PANTHER" id="PTHR13774">
    <property type="entry name" value="PHENAZINE BIOSYNTHESIS PROTEIN"/>
    <property type="match status" value="1"/>
</dbReference>
<proteinExistence type="inferred from homology"/>
<dbReference type="SUPFAM" id="SSF54506">
    <property type="entry name" value="Diaminopimelate epimerase-like"/>
    <property type="match status" value="1"/>
</dbReference>
<dbReference type="RefSeq" id="WP_343770900.1">
    <property type="nucleotide sequence ID" value="NZ_BAAACF010000006.1"/>
</dbReference>
<name>A0ABP3UBR2_9CLOT</name>
<comment type="similarity">
    <text evidence="1">Belongs to the PhzF family.</text>
</comment>
<sequence length="278" mass="31283">MRKNKLPMYIVDSFTNISFGGNPAGVCILKEKIDDESMALIAREINLSETAFLVVTEEDIKNKNNKLSLRWFTPKVEVSMCGHGTLATAKVLFEDLGFEGEEIHFSTQSGVLVAKKDKDGIILDFPMDEYETVEAPKELLKAMGINSYKEAVYGKNTKKLVIEVEKEEEIINLKPNFEGMKNLSFALDIKGIGVTTEGEKYDFVTRYFNPWAGINEDPVTGTVHTILGRYWGDKLGRKEFRAYQASERGGEIVIKLLQNGRMEMIGEGVIVLKGEIFY</sequence>
<dbReference type="PIRSF" id="PIRSF016184">
    <property type="entry name" value="PhzC_PhzF"/>
    <property type="match status" value="1"/>
</dbReference>
<dbReference type="Gene3D" id="3.10.310.10">
    <property type="entry name" value="Diaminopimelate Epimerase, Chain A, domain 1"/>
    <property type="match status" value="2"/>
</dbReference>
<accession>A0ABP3UBR2</accession>
<comment type="caution">
    <text evidence="3">The sequence shown here is derived from an EMBL/GenBank/DDBJ whole genome shotgun (WGS) entry which is preliminary data.</text>
</comment>
<evidence type="ECO:0000256" key="1">
    <source>
        <dbReference type="ARBA" id="ARBA00008270"/>
    </source>
</evidence>
<dbReference type="Proteomes" id="UP001500339">
    <property type="component" value="Unassembled WGS sequence"/>
</dbReference>
<evidence type="ECO:0000313" key="4">
    <source>
        <dbReference type="Proteomes" id="UP001500339"/>
    </source>
</evidence>
<dbReference type="PANTHER" id="PTHR13774:SF17">
    <property type="entry name" value="PHENAZINE BIOSYNTHESIS-LIKE DOMAIN-CONTAINING PROTEIN"/>
    <property type="match status" value="1"/>
</dbReference>
<dbReference type="InterPro" id="IPR003719">
    <property type="entry name" value="Phenazine_PhzF-like"/>
</dbReference>
<reference evidence="4" key="1">
    <citation type="journal article" date="2019" name="Int. J. Syst. Evol. Microbiol.">
        <title>The Global Catalogue of Microorganisms (GCM) 10K type strain sequencing project: providing services to taxonomists for standard genome sequencing and annotation.</title>
        <authorList>
            <consortium name="The Broad Institute Genomics Platform"/>
            <consortium name="The Broad Institute Genome Sequencing Center for Infectious Disease"/>
            <person name="Wu L."/>
            <person name="Ma J."/>
        </authorList>
    </citation>
    <scope>NUCLEOTIDE SEQUENCE [LARGE SCALE GENOMIC DNA]</scope>
    <source>
        <strain evidence="4">JCM 1405</strain>
    </source>
</reference>
<dbReference type="EMBL" id="BAAACF010000006">
    <property type="protein sequence ID" value="GAA0729501.1"/>
    <property type="molecule type" value="Genomic_DNA"/>
</dbReference>
<organism evidence="3 4">
    <name type="scientific">Clostridium malenominatum</name>
    <dbReference type="NCBI Taxonomy" id="1539"/>
    <lineage>
        <taxon>Bacteria</taxon>
        <taxon>Bacillati</taxon>
        <taxon>Bacillota</taxon>
        <taxon>Clostridia</taxon>
        <taxon>Eubacteriales</taxon>
        <taxon>Clostridiaceae</taxon>
        <taxon>Clostridium</taxon>
    </lineage>
</organism>
<evidence type="ECO:0000256" key="2">
    <source>
        <dbReference type="ARBA" id="ARBA00023235"/>
    </source>
</evidence>